<evidence type="ECO:0000256" key="1">
    <source>
        <dbReference type="SAM" id="Phobius"/>
    </source>
</evidence>
<keyword evidence="1" id="KW-1133">Transmembrane helix</keyword>
<dbReference type="SUPFAM" id="SSF53474">
    <property type="entry name" value="alpha/beta-Hydrolases"/>
    <property type="match status" value="1"/>
</dbReference>
<accession>A0A7R7VWS4</accession>
<dbReference type="GeneID" id="66986525"/>
<keyword evidence="1" id="KW-0812">Transmembrane</keyword>
<reference evidence="2" key="2">
    <citation type="submission" date="2021-02" db="EMBL/GenBank/DDBJ databases">
        <title>Aspergillus chevalieri M1 genome sequence.</title>
        <authorList>
            <person name="Kadooka C."/>
            <person name="Mori K."/>
            <person name="Futagami T."/>
        </authorList>
    </citation>
    <scope>NUCLEOTIDE SEQUENCE</scope>
    <source>
        <strain evidence="2">M1</strain>
    </source>
</reference>
<feature type="transmembrane region" description="Helical" evidence="1">
    <location>
        <begin position="30"/>
        <end position="52"/>
    </location>
</feature>
<keyword evidence="3" id="KW-1185">Reference proteome</keyword>
<reference evidence="2" key="1">
    <citation type="submission" date="2021-01" db="EMBL/GenBank/DDBJ databases">
        <authorList>
            <consortium name="Aspergillus chevalieri M1 genome sequencing consortium"/>
            <person name="Kazuki M."/>
            <person name="Futagami T."/>
        </authorList>
    </citation>
    <scope>NUCLEOTIDE SEQUENCE</scope>
    <source>
        <strain evidence="2">M1</strain>
    </source>
</reference>
<dbReference type="KEGG" id="ache:ACHE_80076A"/>
<dbReference type="EMBL" id="AP024423">
    <property type="protein sequence ID" value="BCR92176.1"/>
    <property type="molecule type" value="Genomic_DNA"/>
</dbReference>
<name>A0A7R7VWS4_ASPCH</name>
<keyword evidence="1" id="KW-0472">Membrane</keyword>
<proteinExistence type="predicted"/>
<protein>
    <submittedName>
        <fullName evidence="2">Uncharacterized protein</fullName>
    </submittedName>
</protein>
<dbReference type="PANTHER" id="PTHR42044">
    <property type="entry name" value="DUF676 DOMAIN-CONTAINING PROTEIN-RELATED"/>
    <property type="match status" value="1"/>
</dbReference>
<dbReference type="PANTHER" id="PTHR42044:SF2">
    <property type="entry name" value="DUF676 DOMAIN-CONTAINING PROTEIN"/>
    <property type="match status" value="1"/>
</dbReference>
<dbReference type="AlphaFoldDB" id="A0A7R7VWS4"/>
<dbReference type="Gene3D" id="3.40.50.1820">
    <property type="entry name" value="alpha/beta hydrolase"/>
    <property type="match status" value="1"/>
</dbReference>
<sequence>MLIFIVTPHRPWPSGALDELYPNFTNTRDLILHTLLLIVQIVLIVTVLIFLATFLVFPVVVPVVFFGLFWLVTVVILRLLNGPPTSQSLVGVPSDGTPVNDESELWFFINGIGTGKGLLLDLVECLIQRDLDYKTRDIRQGRAQIRAALKSQNTKKVVLIAHSQGGIVACSIIDWLFGELSHKTMRKLEVYTFGNAARHFRNPPLDASNANSKQQEEQGDTEPVIKYIEHYANSEDFVANIGVLEFTSPMAKYTSTSLFSGAVFRREGSGHLLNLHYLDAMFDKQDDFMNTKIPVSRQDAPDGIIMKPIGELSRLFRYKNGQHPEE</sequence>
<dbReference type="Proteomes" id="UP000637239">
    <property type="component" value="Chromosome 8"/>
</dbReference>
<feature type="transmembrane region" description="Helical" evidence="1">
    <location>
        <begin position="59"/>
        <end position="80"/>
    </location>
</feature>
<gene>
    <name evidence="2" type="ORF">ACHE_80076A</name>
</gene>
<organism evidence="2 3">
    <name type="scientific">Aspergillus chevalieri</name>
    <name type="common">Eurotium chevalieri</name>
    <dbReference type="NCBI Taxonomy" id="182096"/>
    <lineage>
        <taxon>Eukaryota</taxon>
        <taxon>Fungi</taxon>
        <taxon>Dikarya</taxon>
        <taxon>Ascomycota</taxon>
        <taxon>Pezizomycotina</taxon>
        <taxon>Eurotiomycetes</taxon>
        <taxon>Eurotiomycetidae</taxon>
        <taxon>Eurotiales</taxon>
        <taxon>Aspergillaceae</taxon>
        <taxon>Aspergillus</taxon>
        <taxon>Aspergillus subgen. Aspergillus</taxon>
    </lineage>
</organism>
<evidence type="ECO:0000313" key="3">
    <source>
        <dbReference type="Proteomes" id="UP000637239"/>
    </source>
</evidence>
<evidence type="ECO:0000313" key="2">
    <source>
        <dbReference type="EMBL" id="BCR92176.1"/>
    </source>
</evidence>
<dbReference type="RefSeq" id="XP_043140689.1">
    <property type="nucleotide sequence ID" value="XM_043283406.1"/>
</dbReference>
<dbReference type="InterPro" id="IPR029058">
    <property type="entry name" value="AB_hydrolase_fold"/>
</dbReference>